<dbReference type="GO" id="GO:0003677">
    <property type="term" value="F:DNA binding"/>
    <property type="evidence" value="ECO:0007669"/>
    <property type="project" value="UniProtKB-UniRule"/>
</dbReference>
<accession>A0A8H2K471</accession>
<organism evidence="7 8">
    <name type="scientific">Rhodoglobus vestalii</name>
    <dbReference type="NCBI Taxonomy" id="193384"/>
    <lineage>
        <taxon>Bacteria</taxon>
        <taxon>Bacillati</taxon>
        <taxon>Actinomycetota</taxon>
        <taxon>Actinomycetes</taxon>
        <taxon>Micrococcales</taxon>
        <taxon>Microbacteriaceae</taxon>
        <taxon>Rhodoglobus</taxon>
    </lineage>
</organism>
<feature type="domain" description="Tyr recombinase" evidence="5">
    <location>
        <begin position="217"/>
        <end position="397"/>
    </location>
</feature>
<dbReference type="InterPro" id="IPR002104">
    <property type="entry name" value="Integrase_catalytic"/>
</dbReference>
<dbReference type="Proteomes" id="UP000316560">
    <property type="component" value="Unassembled WGS sequence"/>
</dbReference>
<keyword evidence="3" id="KW-0233">DNA recombination</keyword>
<dbReference type="InterPro" id="IPR004107">
    <property type="entry name" value="Integrase_SAM-like_N"/>
</dbReference>
<evidence type="ECO:0000313" key="8">
    <source>
        <dbReference type="Proteomes" id="UP000316560"/>
    </source>
</evidence>
<comment type="caution">
    <text evidence="7">The sequence shown here is derived from an EMBL/GenBank/DDBJ whole genome shotgun (WGS) entry which is preliminary data.</text>
</comment>
<evidence type="ECO:0000256" key="2">
    <source>
        <dbReference type="ARBA" id="ARBA00023125"/>
    </source>
</evidence>
<gene>
    <name evidence="7" type="ORF">FB472_1413</name>
</gene>
<dbReference type="Gene3D" id="1.10.443.10">
    <property type="entry name" value="Intergrase catalytic core"/>
    <property type="match status" value="1"/>
</dbReference>
<dbReference type="SUPFAM" id="SSF56349">
    <property type="entry name" value="DNA breaking-rejoining enzymes"/>
    <property type="match status" value="1"/>
</dbReference>
<dbReference type="PROSITE" id="PS51900">
    <property type="entry name" value="CB"/>
    <property type="match status" value="1"/>
</dbReference>
<dbReference type="PROSITE" id="PS51898">
    <property type="entry name" value="TYR_RECOMBINASE"/>
    <property type="match status" value="1"/>
</dbReference>
<evidence type="ECO:0000256" key="4">
    <source>
        <dbReference type="PROSITE-ProRule" id="PRU01248"/>
    </source>
</evidence>
<dbReference type="RefSeq" id="WP_141990267.1">
    <property type="nucleotide sequence ID" value="NZ_VFRA01000001.1"/>
</dbReference>
<keyword evidence="1" id="KW-0229">DNA integration</keyword>
<keyword evidence="2 4" id="KW-0238">DNA-binding</keyword>
<dbReference type="GO" id="GO:0015074">
    <property type="term" value="P:DNA integration"/>
    <property type="evidence" value="ECO:0007669"/>
    <property type="project" value="UniProtKB-KW"/>
</dbReference>
<evidence type="ECO:0000313" key="7">
    <source>
        <dbReference type="EMBL" id="TQO19830.1"/>
    </source>
</evidence>
<dbReference type="InterPro" id="IPR013762">
    <property type="entry name" value="Integrase-like_cat_sf"/>
</dbReference>
<name>A0A8H2K471_9MICO</name>
<sequence>MSTAVSRVFPVRVSGPLASFAVGFKEFLAESGYTPLSAAVQLRLMAHVSRWLEAEHFDVRDLNAQPAEEFLLARREAGYTGLRTSEAMVPLFGFLRTSGVVPPLVSVLPSSAIEVLLASFNRYLLSERVLAPSTAAAYVARVDRFLADCASDGDVSRLSAADVTRAVLEETVTRKVGSVQFFVVAVRAFLKFCSLEGLIDLDLSAAAPSITGRRSHVLPQGIKPEDAIALLVSCDRSQIIGRRDHAVLLILLRLGLRAIEVARLRLDDIDWRAGQMVIRGNGECEESLPLPAEVGESVAGYLHNGRPISGSREVFLTVCAPLVALKRSSVSLIVRRACLRAGIAPMGAHRLRHALACDMVAAGASLPEIGQVLRHRHLSSTAIYAKTDIVQLRSLALPWPGGEWL</sequence>
<dbReference type="GO" id="GO:0006310">
    <property type="term" value="P:DNA recombination"/>
    <property type="evidence" value="ECO:0007669"/>
    <property type="project" value="UniProtKB-KW"/>
</dbReference>
<dbReference type="PANTHER" id="PTHR30349">
    <property type="entry name" value="PHAGE INTEGRASE-RELATED"/>
    <property type="match status" value="1"/>
</dbReference>
<dbReference type="InterPro" id="IPR010998">
    <property type="entry name" value="Integrase_recombinase_N"/>
</dbReference>
<dbReference type="InterPro" id="IPR044068">
    <property type="entry name" value="CB"/>
</dbReference>
<dbReference type="InterPro" id="IPR011010">
    <property type="entry name" value="DNA_brk_join_enz"/>
</dbReference>
<evidence type="ECO:0000259" key="5">
    <source>
        <dbReference type="PROSITE" id="PS51898"/>
    </source>
</evidence>
<dbReference type="Pfam" id="PF00589">
    <property type="entry name" value="Phage_integrase"/>
    <property type="match status" value="1"/>
</dbReference>
<reference evidence="7 8" key="1">
    <citation type="submission" date="2019-06" db="EMBL/GenBank/DDBJ databases">
        <title>Sequencing the genomes of 1000 actinobacteria strains.</title>
        <authorList>
            <person name="Klenk H.-P."/>
        </authorList>
    </citation>
    <scope>NUCLEOTIDE SEQUENCE [LARGE SCALE GENOMIC DNA]</scope>
    <source>
        <strain evidence="7 8">DSM 21947</strain>
    </source>
</reference>
<evidence type="ECO:0000256" key="1">
    <source>
        <dbReference type="ARBA" id="ARBA00022908"/>
    </source>
</evidence>
<dbReference type="OrthoDB" id="67979at2"/>
<proteinExistence type="predicted"/>
<dbReference type="Pfam" id="PF02899">
    <property type="entry name" value="Phage_int_SAM_1"/>
    <property type="match status" value="1"/>
</dbReference>
<dbReference type="EMBL" id="VFRA01000001">
    <property type="protein sequence ID" value="TQO19830.1"/>
    <property type="molecule type" value="Genomic_DNA"/>
</dbReference>
<protein>
    <submittedName>
        <fullName evidence="7">Site-specific recombinase XerD</fullName>
    </submittedName>
</protein>
<dbReference type="AlphaFoldDB" id="A0A8H2K471"/>
<evidence type="ECO:0000256" key="3">
    <source>
        <dbReference type="ARBA" id="ARBA00023172"/>
    </source>
</evidence>
<evidence type="ECO:0000259" key="6">
    <source>
        <dbReference type="PROSITE" id="PS51900"/>
    </source>
</evidence>
<dbReference type="InterPro" id="IPR050090">
    <property type="entry name" value="Tyrosine_recombinase_XerCD"/>
</dbReference>
<feature type="domain" description="Core-binding (CB)" evidence="6">
    <location>
        <begin position="111"/>
        <end position="194"/>
    </location>
</feature>
<keyword evidence="8" id="KW-1185">Reference proteome</keyword>
<dbReference type="PANTHER" id="PTHR30349:SF90">
    <property type="entry name" value="TYROSINE RECOMBINASE XERD"/>
    <property type="match status" value="1"/>
</dbReference>
<dbReference type="Gene3D" id="1.10.150.130">
    <property type="match status" value="1"/>
</dbReference>